<comment type="pathway">
    <text evidence="1 14">Cofactor biosynthesis; adenosylcobalamin biosynthesis; adenosylcobalamin from cob(II)yrinate a,c-diamide: step 2/7.</text>
</comment>
<dbReference type="EC" id="2.5.1.17" evidence="3 14"/>
<evidence type="ECO:0000256" key="11">
    <source>
        <dbReference type="ARBA" id="ARBA00033354"/>
    </source>
</evidence>
<keyword evidence="8 14" id="KW-0067">ATP-binding</keyword>
<dbReference type="InterPro" id="IPR036451">
    <property type="entry name" value="CblAdoTrfase-like_sf"/>
</dbReference>
<evidence type="ECO:0000256" key="1">
    <source>
        <dbReference type="ARBA" id="ARBA00005121"/>
    </source>
</evidence>
<evidence type="ECO:0000256" key="8">
    <source>
        <dbReference type="ARBA" id="ARBA00022840"/>
    </source>
</evidence>
<dbReference type="Proteomes" id="UP001597252">
    <property type="component" value="Unassembled WGS sequence"/>
</dbReference>
<dbReference type="InterPro" id="IPR016030">
    <property type="entry name" value="CblAdoTrfase-like"/>
</dbReference>
<gene>
    <name evidence="16" type="ORF">ACFQ5J_03045</name>
</gene>
<evidence type="ECO:0000256" key="4">
    <source>
        <dbReference type="ARBA" id="ARBA00020963"/>
    </source>
</evidence>
<feature type="domain" description="Cobalamin adenosyltransferase-like" evidence="15">
    <location>
        <begin position="4"/>
        <end position="163"/>
    </location>
</feature>
<evidence type="ECO:0000256" key="7">
    <source>
        <dbReference type="ARBA" id="ARBA00022741"/>
    </source>
</evidence>
<protein>
    <recommendedName>
        <fullName evidence="4 14">Corrinoid adenosyltransferase</fullName>
        <ecNumber evidence="3 14">2.5.1.17</ecNumber>
    </recommendedName>
    <alternativeName>
        <fullName evidence="9 14">Cob(II)alamin adenosyltransferase</fullName>
    </alternativeName>
    <alternativeName>
        <fullName evidence="11 14">Cob(II)yrinic acid a,c-diamide adenosyltransferase</fullName>
    </alternativeName>
    <alternativeName>
        <fullName evidence="10 14">Cobinamide/cobalamin adenosyltransferase</fullName>
    </alternativeName>
</protein>
<comment type="caution">
    <text evidence="16">The sequence shown here is derived from an EMBL/GenBank/DDBJ whole genome shotgun (WGS) entry which is preliminary data.</text>
</comment>
<keyword evidence="6 14" id="KW-0808">Transferase</keyword>
<dbReference type="SUPFAM" id="SSF89028">
    <property type="entry name" value="Cobalamin adenosyltransferase-like"/>
    <property type="match status" value="1"/>
</dbReference>
<dbReference type="Pfam" id="PF01923">
    <property type="entry name" value="Cob_adeno_trans"/>
    <property type="match status" value="1"/>
</dbReference>
<evidence type="ECO:0000256" key="14">
    <source>
        <dbReference type="RuleBase" id="RU366026"/>
    </source>
</evidence>
<name>A0ABW4E2V8_9LACO</name>
<comment type="catalytic activity">
    <reaction evidence="13 14">
        <text>2 cob(II)alamin + reduced [electron-transfer flavoprotein] + 2 ATP = 2 adenosylcob(III)alamin + 2 triphosphate + oxidized [electron-transfer flavoprotein] + 3 H(+)</text>
        <dbReference type="Rhea" id="RHEA:28671"/>
        <dbReference type="Rhea" id="RHEA-COMP:10685"/>
        <dbReference type="Rhea" id="RHEA-COMP:10686"/>
        <dbReference type="ChEBI" id="CHEBI:15378"/>
        <dbReference type="ChEBI" id="CHEBI:16304"/>
        <dbReference type="ChEBI" id="CHEBI:18036"/>
        <dbReference type="ChEBI" id="CHEBI:18408"/>
        <dbReference type="ChEBI" id="CHEBI:30616"/>
        <dbReference type="ChEBI" id="CHEBI:57692"/>
        <dbReference type="ChEBI" id="CHEBI:58307"/>
        <dbReference type="EC" id="2.5.1.17"/>
    </reaction>
</comment>
<evidence type="ECO:0000259" key="15">
    <source>
        <dbReference type="Pfam" id="PF01923"/>
    </source>
</evidence>
<evidence type="ECO:0000256" key="5">
    <source>
        <dbReference type="ARBA" id="ARBA00022573"/>
    </source>
</evidence>
<evidence type="ECO:0000256" key="2">
    <source>
        <dbReference type="ARBA" id="ARBA00007487"/>
    </source>
</evidence>
<dbReference type="Gene3D" id="1.20.1200.10">
    <property type="entry name" value="Cobalamin adenosyltransferase-like"/>
    <property type="match status" value="1"/>
</dbReference>
<evidence type="ECO:0000256" key="3">
    <source>
        <dbReference type="ARBA" id="ARBA00012454"/>
    </source>
</evidence>
<evidence type="ECO:0000313" key="16">
    <source>
        <dbReference type="EMBL" id="MFD1484205.1"/>
    </source>
</evidence>
<evidence type="ECO:0000256" key="12">
    <source>
        <dbReference type="ARBA" id="ARBA00048555"/>
    </source>
</evidence>
<evidence type="ECO:0000256" key="13">
    <source>
        <dbReference type="ARBA" id="ARBA00048692"/>
    </source>
</evidence>
<dbReference type="EMBL" id="JBHTON010000005">
    <property type="protein sequence ID" value="MFD1484205.1"/>
    <property type="molecule type" value="Genomic_DNA"/>
</dbReference>
<evidence type="ECO:0000256" key="6">
    <source>
        <dbReference type="ARBA" id="ARBA00022679"/>
    </source>
</evidence>
<evidence type="ECO:0000313" key="17">
    <source>
        <dbReference type="Proteomes" id="UP001597252"/>
    </source>
</evidence>
<keyword evidence="7 14" id="KW-0547">Nucleotide-binding</keyword>
<organism evidence="16 17">
    <name type="scientific">Lacticaseibacillus baoqingensis</name>
    <dbReference type="NCBI Taxonomy" id="2486013"/>
    <lineage>
        <taxon>Bacteria</taxon>
        <taxon>Bacillati</taxon>
        <taxon>Bacillota</taxon>
        <taxon>Bacilli</taxon>
        <taxon>Lactobacillales</taxon>
        <taxon>Lactobacillaceae</taxon>
        <taxon>Lacticaseibacillus</taxon>
    </lineage>
</organism>
<dbReference type="GO" id="GO:0008817">
    <property type="term" value="F:corrinoid adenosyltransferase activity"/>
    <property type="evidence" value="ECO:0007669"/>
    <property type="project" value="UniProtKB-EC"/>
</dbReference>
<dbReference type="NCBIfam" id="TIGR00636">
    <property type="entry name" value="PduO_Nterm"/>
    <property type="match status" value="1"/>
</dbReference>
<reference evidence="17" key="1">
    <citation type="journal article" date="2019" name="Int. J. Syst. Evol. Microbiol.">
        <title>The Global Catalogue of Microorganisms (GCM) 10K type strain sequencing project: providing services to taxonomists for standard genome sequencing and annotation.</title>
        <authorList>
            <consortium name="The Broad Institute Genomics Platform"/>
            <consortium name="The Broad Institute Genome Sequencing Center for Infectious Disease"/>
            <person name="Wu L."/>
            <person name="Ma J."/>
        </authorList>
    </citation>
    <scope>NUCLEOTIDE SEQUENCE [LARGE SCALE GENOMIC DNA]</scope>
    <source>
        <strain evidence="17">CCM 8903</strain>
    </source>
</reference>
<accession>A0ABW4E2V8</accession>
<evidence type="ECO:0000256" key="10">
    <source>
        <dbReference type="ARBA" id="ARBA00033334"/>
    </source>
</evidence>
<dbReference type="InterPro" id="IPR029499">
    <property type="entry name" value="PduO-typ"/>
</dbReference>
<dbReference type="PANTHER" id="PTHR12213:SF0">
    <property type="entry name" value="CORRINOID ADENOSYLTRANSFERASE MMAB"/>
    <property type="match status" value="1"/>
</dbReference>
<proteinExistence type="inferred from homology"/>
<evidence type="ECO:0000256" key="9">
    <source>
        <dbReference type="ARBA" id="ARBA00031529"/>
    </source>
</evidence>
<dbReference type="RefSeq" id="WP_125748196.1">
    <property type="nucleotide sequence ID" value="NZ_JBHTON010000005.1"/>
</dbReference>
<dbReference type="PANTHER" id="PTHR12213">
    <property type="entry name" value="CORRINOID ADENOSYLTRANSFERASE"/>
    <property type="match status" value="1"/>
</dbReference>
<keyword evidence="5 14" id="KW-0169">Cobalamin biosynthesis</keyword>
<comment type="catalytic activity">
    <reaction evidence="12 14">
        <text>2 cob(II)yrinate a,c diamide + reduced [electron-transfer flavoprotein] + 2 ATP = 2 adenosylcob(III)yrinate a,c-diamide + 2 triphosphate + oxidized [electron-transfer flavoprotein] + 3 H(+)</text>
        <dbReference type="Rhea" id="RHEA:11528"/>
        <dbReference type="Rhea" id="RHEA-COMP:10685"/>
        <dbReference type="Rhea" id="RHEA-COMP:10686"/>
        <dbReference type="ChEBI" id="CHEBI:15378"/>
        <dbReference type="ChEBI" id="CHEBI:18036"/>
        <dbReference type="ChEBI" id="CHEBI:30616"/>
        <dbReference type="ChEBI" id="CHEBI:57692"/>
        <dbReference type="ChEBI" id="CHEBI:58307"/>
        <dbReference type="ChEBI" id="CHEBI:58503"/>
        <dbReference type="ChEBI" id="CHEBI:58537"/>
        <dbReference type="EC" id="2.5.1.17"/>
    </reaction>
</comment>
<comment type="similarity">
    <text evidence="2 14">Belongs to the Cob(I)alamin adenosyltransferase family.</text>
</comment>
<sequence length="196" mass="21202">MVKIYTKRGDAGQTMQTTGKMVSKTDPQIQALGAIDECQSYLGVVVAQLVPKHSAKLAPELQNVQRTLYHLQADIAVPREHQITLAAVTQLETRIDEIMAHTPRIKGFILPGGGPAGAGLQYARTLARKAERAVVALSAGQTLAPVLLQYLNRLSDYLFALALRANFLDGVQEVPSKPSDATRITTVTPESAGQFR</sequence>
<keyword evidence="17" id="KW-1185">Reference proteome</keyword>